<reference evidence="2" key="1">
    <citation type="submission" date="2022-03" db="EMBL/GenBank/DDBJ databases">
        <authorList>
            <person name="Lindestad O."/>
        </authorList>
    </citation>
    <scope>NUCLEOTIDE SEQUENCE</scope>
</reference>
<feature type="region of interest" description="Disordered" evidence="1">
    <location>
        <begin position="39"/>
        <end position="63"/>
    </location>
</feature>
<accession>A0A8S4S821</accession>
<evidence type="ECO:0000256" key="1">
    <source>
        <dbReference type="SAM" id="MobiDB-lite"/>
    </source>
</evidence>
<keyword evidence="3" id="KW-1185">Reference proteome</keyword>
<dbReference type="AlphaFoldDB" id="A0A8S4S821"/>
<comment type="caution">
    <text evidence="2">The sequence shown here is derived from an EMBL/GenBank/DDBJ whole genome shotgun (WGS) entry which is preliminary data.</text>
</comment>
<dbReference type="Proteomes" id="UP000838756">
    <property type="component" value="Unassembled WGS sequence"/>
</dbReference>
<name>A0A8S4S821_9NEOP</name>
<organism evidence="2 3">
    <name type="scientific">Pararge aegeria aegeria</name>
    <dbReference type="NCBI Taxonomy" id="348720"/>
    <lineage>
        <taxon>Eukaryota</taxon>
        <taxon>Metazoa</taxon>
        <taxon>Ecdysozoa</taxon>
        <taxon>Arthropoda</taxon>
        <taxon>Hexapoda</taxon>
        <taxon>Insecta</taxon>
        <taxon>Pterygota</taxon>
        <taxon>Neoptera</taxon>
        <taxon>Endopterygota</taxon>
        <taxon>Lepidoptera</taxon>
        <taxon>Glossata</taxon>
        <taxon>Ditrysia</taxon>
        <taxon>Papilionoidea</taxon>
        <taxon>Nymphalidae</taxon>
        <taxon>Satyrinae</taxon>
        <taxon>Satyrini</taxon>
        <taxon>Parargina</taxon>
        <taxon>Pararge</taxon>
    </lineage>
</organism>
<gene>
    <name evidence="2" type="primary">jg18804</name>
    <name evidence="2" type="ORF">PAEG_LOCUS21944</name>
</gene>
<sequence>MYACNGCSVLGRYRRLANKKSFFKFVDDMLCLLHITGKKGKKNKKKQPADGSTDGQTDRQMDKQMHSEGFVTDRVGKLFYTQLAVARDFVCF</sequence>
<evidence type="ECO:0000313" key="3">
    <source>
        <dbReference type="Proteomes" id="UP000838756"/>
    </source>
</evidence>
<protein>
    <submittedName>
        <fullName evidence="2">Jg18804 protein</fullName>
    </submittedName>
</protein>
<evidence type="ECO:0000313" key="2">
    <source>
        <dbReference type="EMBL" id="CAH2249638.1"/>
    </source>
</evidence>
<proteinExistence type="predicted"/>
<dbReference type="EMBL" id="CAKXAJ010025998">
    <property type="protein sequence ID" value="CAH2249638.1"/>
    <property type="molecule type" value="Genomic_DNA"/>
</dbReference>